<name>A0A2I1GZA4_9GLOM</name>
<dbReference type="AlphaFoldDB" id="A0A2I1GZA4"/>
<evidence type="ECO:0000313" key="2">
    <source>
        <dbReference type="EMBL" id="PKY51963.1"/>
    </source>
</evidence>
<sequence length="170" mass="19203">MLSELELLKQCITELEAENTKLRQIIEENSKHEAKTELDMISIPPPQQSQHVTNMQNLFSVEEKDISLVTAVPQPDTKPERHLASNDISDPVIGQYHVSIVKQHVADNSNIKSIEERETDAFLDSSSITKNKKSQSHKKREAENIVQDVFDFTAISAPEKNHITEISMTA</sequence>
<dbReference type="EMBL" id="LLXI01001111">
    <property type="protein sequence ID" value="PKY51963.1"/>
    <property type="molecule type" value="Genomic_DNA"/>
</dbReference>
<dbReference type="Proteomes" id="UP000234323">
    <property type="component" value="Unassembled WGS sequence"/>
</dbReference>
<evidence type="ECO:0000313" key="3">
    <source>
        <dbReference type="Proteomes" id="UP000234323"/>
    </source>
</evidence>
<keyword evidence="3" id="KW-1185">Reference proteome</keyword>
<comment type="caution">
    <text evidence="2">The sequence shown here is derived from an EMBL/GenBank/DDBJ whole genome shotgun (WGS) entry which is preliminary data.</text>
</comment>
<evidence type="ECO:0000256" key="1">
    <source>
        <dbReference type="SAM" id="Coils"/>
    </source>
</evidence>
<reference evidence="2 3" key="1">
    <citation type="submission" date="2015-10" db="EMBL/GenBank/DDBJ databases">
        <title>Genome analyses suggest a sexual origin of heterokaryosis in a supposedly ancient asexual fungus.</title>
        <authorList>
            <person name="Ropars J."/>
            <person name="Sedzielewska K."/>
            <person name="Noel J."/>
            <person name="Charron P."/>
            <person name="Farinelli L."/>
            <person name="Marton T."/>
            <person name="Kruger M."/>
            <person name="Pelin A."/>
            <person name="Brachmann A."/>
            <person name="Corradi N."/>
        </authorList>
    </citation>
    <scope>NUCLEOTIDE SEQUENCE [LARGE SCALE GENOMIC DNA]</scope>
    <source>
        <strain evidence="2 3">A4</strain>
    </source>
</reference>
<proteinExistence type="predicted"/>
<dbReference type="VEuPathDB" id="FungiDB:RhiirFUN_006931"/>
<dbReference type="VEuPathDB" id="FungiDB:FUN_016533"/>
<gene>
    <name evidence="2" type="ORF">RhiirA4_469303</name>
</gene>
<dbReference type="VEuPathDB" id="FungiDB:RhiirA1_508856"/>
<protein>
    <submittedName>
        <fullName evidence="2">Uncharacterized protein</fullName>
    </submittedName>
</protein>
<feature type="coiled-coil region" evidence="1">
    <location>
        <begin position="5"/>
        <end position="35"/>
    </location>
</feature>
<accession>A0A2I1GZA4</accession>
<organism evidence="2 3">
    <name type="scientific">Rhizophagus irregularis</name>
    <dbReference type="NCBI Taxonomy" id="588596"/>
    <lineage>
        <taxon>Eukaryota</taxon>
        <taxon>Fungi</taxon>
        <taxon>Fungi incertae sedis</taxon>
        <taxon>Mucoromycota</taxon>
        <taxon>Glomeromycotina</taxon>
        <taxon>Glomeromycetes</taxon>
        <taxon>Glomerales</taxon>
        <taxon>Glomeraceae</taxon>
        <taxon>Rhizophagus</taxon>
    </lineage>
</organism>
<keyword evidence="1" id="KW-0175">Coiled coil</keyword>